<evidence type="ECO:0000256" key="1">
    <source>
        <dbReference type="ARBA" id="ARBA00023015"/>
    </source>
</evidence>
<dbReference type="GO" id="GO:0043565">
    <property type="term" value="F:sequence-specific DNA binding"/>
    <property type="evidence" value="ECO:0007669"/>
    <property type="project" value="InterPro"/>
</dbReference>
<dbReference type="CDD" id="cd03138">
    <property type="entry name" value="GATase1_AraC_2"/>
    <property type="match status" value="1"/>
</dbReference>
<dbReference type="InterPro" id="IPR009057">
    <property type="entry name" value="Homeodomain-like_sf"/>
</dbReference>
<sequence>MKHISIIIPLGHTSLVNIEGTHQIFSNVNEILKEVGKSPLFDVRLVGLTKKTEQSTGLFVVKPDLLIHEVNKTDIIIIPAIHGDQYTAAENNKDFIPWLINQYNEGAEIASFCLGSFFLAATGLLDGKQATTHWRFANEFRLMFPQINLLDDKIMTEENGIYTSGGAYSYLNLILYLVEKHAGRDIAILTAKSFMIDLNKYSQSPFIMFRGQKEHDDEPIRKAQEFIENNFQEKITVGQLASMFALSRRNFERRFKKATANTISEYIQRVKVEAAKMNLESSSENISEIMYKVGYNDNKAFRSTFKKITGLTPVEYRNKYNQFAVAPQPLFNYLYKKTRFDVFIWDHARISLSEPFVTIISNKIIQ</sequence>
<dbReference type="Pfam" id="PF12833">
    <property type="entry name" value="HTH_18"/>
    <property type="match status" value="1"/>
</dbReference>
<dbReference type="SMART" id="SM00342">
    <property type="entry name" value="HTH_ARAC"/>
    <property type="match status" value="1"/>
</dbReference>
<dbReference type="PANTHER" id="PTHR43130">
    <property type="entry name" value="ARAC-FAMILY TRANSCRIPTIONAL REGULATOR"/>
    <property type="match status" value="1"/>
</dbReference>
<reference evidence="5" key="1">
    <citation type="journal article" date="2015" name="Proc. Natl. Acad. Sci. U.S.A.">
        <title>Networks of energetic and metabolic interactions define dynamics in microbial communities.</title>
        <authorList>
            <person name="Embree M."/>
            <person name="Liu J.K."/>
            <person name="Al-Bassam M.M."/>
            <person name="Zengler K."/>
        </authorList>
    </citation>
    <scope>NUCLEOTIDE SEQUENCE</scope>
</reference>
<evidence type="ECO:0000256" key="3">
    <source>
        <dbReference type="ARBA" id="ARBA00023163"/>
    </source>
</evidence>
<dbReference type="PRINTS" id="PR00032">
    <property type="entry name" value="HTHARAC"/>
</dbReference>
<feature type="domain" description="HTH araC/xylS-type" evidence="4">
    <location>
        <begin position="221"/>
        <end position="319"/>
    </location>
</feature>
<comment type="caution">
    <text evidence="5">The sequence shown here is derived from an EMBL/GenBank/DDBJ whole genome shotgun (WGS) entry which is preliminary data.</text>
</comment>
<dbReference type="Pfam" id="PF01965">
    <property type="entry name" value="DJ-1_PfpI"/>
    <property type="match status" value="1"/>
</dbReference>
<proteinExistence type="predicted"/>
<protein>
    <submittedName>
        <fullName evidence="5">Transcriptional regulator, arac family</fullName>
    </submittedName>
</protein>
<dbReference type="GO" id="GO:0003700">
    <property type="term" value="F:DNA-binding transcription factor activity"/>
    <property type="evidence" value="ECO:0007669"/>
    <property type="project" value="InterPro"/>
</dbReference>
<name>A0A0W8FX48_9ZZZZ</name>
<organism evidence="5">
    <name type="scientific">hydrocarbon metagenome</name>
    <dbReference type="NCBI Taxonomy" id="938273"/>
    <lineage>
        <taxon>unclassified sequences</taxon>
        <taxon>metagenomes</taxon>
        <taxon>ecological metagenomes</taxon>
    </lineage>
</organism>
<dbReference type="PANTHER" id="PTHR43130:SF3">
    <property type="entry name" value="HTH-TYPE TRANSCRIPTIONAL REGULATOR RV1931C"/>
    <property type="match status" value="1"/>
</dbReference>
<dbReference type="Gene3D" id="1.10.10.60">
    <property type="entry name" value="Homeodomain-like"/>
    <property type="match status" value="2"/>
</dbReference>
<dbReference type="InterPro" id="IPR002818">
    <property type="entry name" value="DJ-1/PfpI"/>
</dbReference>
<evidence type="ECO:0000259" key="4">
    <source>
        <dbReference type="PROSITE" id="PS01124"/>
    </source>
</evidence>
<evidence type="ECO:0000313" key="5">
    <source>
        <dbReference type="EMBL" id="KUG25437.1"/>
    </source>
</evidence>
<dbReference type="Gene3D" id="3.40.50.880">
    <property type="match status" value="1"/>
</dbReference>
<keyword evidence="3" id="KW-0804">Transcription</keyword>
<keyword evidence="2" id="KW-0238">DNA-binding</keyword>
<dbReference type="InterPro" id="IPR020449">
    <property type="entry name" value="Tscrpt_reg_AraC-type_HTH"/>
</dbReference>
<dbReference type="SUPFAM" id="SSF46689">
    <property type="entry name" value="Homeodomain-like"/>
    <property type="match status" value="2"/>
</dbReference>
<dbReference type="InterPro" id="IPR018060">
    <property type="entry name" value="HTH_AraC"/>
</dbReference>
<dbReference type="InterPro" id="IPR029062">
    <property type="entry name" value="Class_I_gatase-like"/>
</dbReference>
<evidence type="ECO:0000256" key="2">
    <source>
        <dbReference type="ARBA" id="ARBA00023125"/>
    </source>
</evidence>
<gene>
    <name evidence="5" type="ORF">ASZ90_004740</name>
</gene>
<keyword evidence="1" id="KW-0805">Transcription regulation</keyword>
<dbReference type="EMBL" id="LNQE01000685">
    <property type="protein sequence ID" value="KUG25437.1"/>
    <property type="molecule type" value="Genomic_DNA"/>
</dbReference>
<dbReference type="PROSITE" id="PS01124">
    <property type="entry name" value="HTH_ARAC_FAMILY_2"/>
    <property type="match status" value="1"/>
</dbReference>
<dbReference type="AlphaFoldDB" id="A0A0W8FX48"/>
<dbReference type="InterPro" id="IPR052158">
    <property type="entry name" value="INH-QAR"/>
</dbReference>
<accession>A0A0W8FX48</accession>
<dbReference type="SUPFAM" id="SSF52317">
    <property type="entry name" value="Class I glutamine amidotransferase-like"/>
    <property type="match status" value="1"/>
</dbReference>